<keyword evidence="2" id="KW-0813">Transport</keyword>
<reference evidence="7 8" key="1">
    <citation type="submission" date="2022-06" db="EMBL/GenBank/DDBJ databases">
        <title>Isolation of gut microbiota from human fecal samples.</title>
        <authorList>
            <person name="Pamer E.G."/>
            <person name="Barat B."/>
            <person name="Waligurski E."/>
            <person name="Medina S."/>
            <person name="Paddock L."/>
            <person name="Mostad J."/>
        </authorList>
    </citation>
    <scope>NUCLEOTIDE SEQUENCE [LARGE SCALE GENOMIC DNA]</scope>
    <source>
        <strain evidence="7 8">DFI.9.73</strain>
    </source>
</reference>
<evidence type="ECO:0000256" key="4">
    <source>
        <dbReference type="ARBA" id="ARBA00022840"/>
    </source>
</evidence>
<comment type="similarity">
    <text evidence="1">Belongs to the ABC transporter superfamily.</text>
</comment>
<comment type="caution">
    <text evidence="7">The sequence shown here is derived from an EMBL/GenBank/DDBJ whole genome shotgun (WGS) entry which is preliminary data.</text>
</comment>
<evidence type="ECO:0000313" key="7">
    <source>
        <dbReference type="EMBL" id="MCQ4841391.1"/>
    </source>
</evidence>
<keyword evidence="4 7" id="KW-0067">ATP-binding</keyword>
<keyword evidence="8" id="KW-1185">Reference proteome</keyword>
<dbReference type="Proteomes" id="UP001524473">
    <property type="component" value="Unassembled WGS sequence"/>
</dbReference>
<dbReference type="PROSITE" id="PS50893">
    <property type="entry name" value="ABC_TRANSPORTER_2"/>
    <property type="match status" value="1"/>
</dbReference>
<dbReference type="RefSeq" id="WP_066866107.1">
    <property type="nucleotide sequence ID" value="NZ_CABKVV010000014.1"/>
</dbReference>
<dbReference type="InterPro" id="IPR003439">
    <property type="entry name" value="ABC_transporter-like_ATP-bd"/>
</dbReference>
<dbReference type="PANTHER" id="PTHR42711:SF5">
    <property type="entry name" value="ABC TRANSPORTER ATP-BINDING PROTEIN NATA"/>
    <property type="match status" value="1"/>
</dbReference>
<dbReference type="SUPFAM" id="SSF52540">
    <property type="entry name" value="P-loop containing nucleoside triphosphate hydrolases"/>
    <property type="match status" value="1"/>
</dbReference>
<protein>
    <submittedName>
        <fullName evidence="7">ABC transporter ATP-binding protein</fullName>
    </submittedName>
</protein>
<dbReference type="InterPro" id="IPR050763">
    <property type="entry name" value="ABC_transporter_ATP-binding"/>
</dbReference>
<organism evidence="7 8">
    <name type="scientific">Neglectibacter timonensis</name>
    <dbReference type="NCBI Taxonomy" id="1776382"/>
    <lineage>
        <taxon>Bacteria</taxon>
        <taxon>Bacillati</taxon>
        <taxon>Bacillota</taxon>
        <taxon>Clostridia</taxon>
        <taxon>Eubacteriales</taxon>
        <taxon>Oscillospiraceae</taxon>
        <taxon>Neglectibacter</taxon>
    </lineage>
</organism>
<sequence length="339" mass="37196">MDAIVAYDLSKQYGERIALCGLNLQIPQGSIFACVGGEQSGKTTMVRLLSGLCRPTMGECTVMGYSPGVEPERLHTVSGTVLETARLYGQMTLSANLNFFAAVNGIDSNDAIDRSSFLMHKLDIWEGREEKVSDLSTGMVRRASLARALMHRPQVLLIDEPAGGIDQETMDRTQELISYLREEEGVTVLLCTRNLAYAQLLCSGFAILRQGSLLAKGDLESLRKAAGLKYRAAFRFAGEEDPPDGFYWMDGFWQKNIEAESDMPRLVSEAVSSGKRVYEAKLLKPTLEEIYKAYMDGGMKNGGETFGEERTEEGVTSATRESTEEFLSEEEGGGGAEEG</sequence>
<dbReference type="GO" id="GO:0005524">
    <property type="term" value="F:ATP binding"/>
    <property type="evidence" value="ECO:0007669"/>
    <property type="project" value="UniProtKB-KW"/>
</dbReference>
<dbReference type="Pfam" id="PF00005">
    <property type="entry name" value="ABC_tran"/>
    <property type="match status" value="1"/>
</dbReference>
<evidence type="ECO:0000259" key="6">
    <source>
        <dbReference type="PROSITE" id="PS50893"/>
    </source>
</evidence>
<feature type="region of interest" description="Disordered" evidence="5">
    <location>
        <begin position="302"/>
        <end position="339"/>
    </location>
</feature>
<proteinExistence type="inferred from homology"/>
<keyword evidence="3" id="KW-0547">Nucleotide-binding</keyword>
<evidence type="ECO:0000256" key="1">
    <source>
        <dbReference type="ARBA" id="ARBA00005417"/>
    </source>
</evidence>
<dbReference type="InterPro" id="IPR027417">
    <property type="entry name" value="P-loop_NTPase"/>
</dbReference>
<evidence type="ECO:0000256" key="3">
    <source>
        <dbReference type="ARBA" id="ARBA00022741"/>
    </source>
</evidence>
<accession>A0ABT1S388</accession>
<dbReference type="PANTHER" id="PTHR42711">
    <property type="entry name" value="ABC TRANSPORTER ATP-BINDING PROTEIN"/>
    <property type="match status" value="1"/>
</dbReference>
<dbReference type="GeneID" id="90533202"/>
<dbReference type="EMBL" id="JANFZH010000047">
    <property type="protein sequence ID" value="MCQ4841391.1"/>
    <property type="molecule type" value="Genomic_DNA"/>
</dbReference>
<evidence type="ECO:0000256" key="5">
    <source>
        <dbReference type="SAM" id="MobiDB-lite"/>
    </source>
</evidence>
<name>A0ABT1S388_9FIRM</name>
<dbReference type="Gene3D" id="3.40.50.300">
    <property type="entry name" value="P-loop containing nucleotide triphosphate hydrolases"/>
    <property type="match status" value="1"/>
</dbReference>
<evidence type="ECO:0000313" key="8">
    <source>
        <dbReference type="Proteomes" id="UP001524473"/>
    </source>
</evidence>
<evidence type="ECO:0000256" key="2">
    <source>
        <dbReference type="ARBA" id="ARBA00022448"/>
    </source>
</evidence>
<gene>
    <name evidence="7" type="ORF">NE695_15880</name>
</gene>
<feature type="compositionally biased region" description="Acidic residues" evidence="5">
    <location>
        <begin position="324"/>
        <end position="339"/>
    </location>
</feature>
<feature type="domain" description="ABC transporter" evidence="6">
    <location>
        <begin position="4"/>
        <end position="235"/>
    </location>
</feature>